<keyword evidence="2" id="KW-1185">Reference proteome</keyword>
<evidence type="ECO:0000313" key="2">
    <source>
        <dbReference type="Proteomes" id="UP000070520"/>
    </source>
</evidence>
<protein>
    <submittedName>
        <fullName evidence="1">Uncharacterized protein</fullName>
    </submittedName>
</protein>
<dbReference type="Proteomes" id="UP000070520">
    <property type="component" value="Unassembled WGS sequence"/>
</dbReference>
<organism evidence="1 2">
    <name type="scientific">candidate division MSBL1 archaeon SCGC-AAA261C02</name>
    <dbReference type="NCBI Taxonomy" id="1698272"/>
    <lineage>
        <taxon>Archaea</taxon>
        <taxon>Methanobacteriati</taxon>
        <taxon>Methanobacteriota</taxon>
        <taxon>candidate division MSBL1</taxon>
    </lineage>
</organism>
<accession>A0A133UZ12</accession>
<reference evidence="1 2" key="1">
    <citation type="journal article" date="2016" name="Sci. Rep.">
        <title>Metabolic traits of an uncultured archaeal lineage -MSBL1- from brine pools of the Red Sea.</title>
        <authorList>
            <person name="Mwirichia R."/>
            <person name="Alam I."/>
            <person name="Rashid M."/>
            <person name="Vinu M."/>
            <person name="Ba-Alawi W."/>
            <person name="Anthony Kamau A."/>
            <person name="Kamanda Ngugi D."/>
            <person name="Goker M."/>
            <person name="Klenk H.P."/>
            <person name="Bajic V."/>
            <person name="Stingl U."/>
        </authorList>
    </citation>
    <scope>NUCLEOTIDE SEQUENCE [LARGE SCALE GENOMIC DNA]</scope>
    <source>
        <strain evidence="1">SCGC-AAA261C02</strain>
    </source>
</reference>
<comment type="caution">
    <text evidence="1">The sequence shown here is derived from an EMBL/GenBank/DDBJ whole genome shotgun (WGS) entry which is preliminary data.</text>
</comment>
<proteinExistence type="predicted"/>
<evidence type="ECO:0000313" key="1">
    <source>
        <dbReference type="EMBL" id="KXA99410.1"/>
    </source>
</evidence>
<name>A0A133UZ12_9EURY</name>
<gene>
    <name evidence="1" type="ORF">AKJ42_03255</name>
</gene>
<dbReference type="AlphaFoldDB" id="A0A133UZ12"/>
<dbReference type="EMBL" id="LHXW01000046">
    <property type="protein sequence ID" value="KXA99410.1"/>
    <property type="molecule type" value="Genomic_DNA"/>
</dbReference>
<sequence>MDEAKYVERITELICECGFRWREKLYFEVEQRYKSRGTDGLFANAITKCPKCGYKGLARGIIPNDSSILKFYLKRAFSLYFPRGGWKPRR</sequence>